<dbReference type="EMBL" id="JAAVJH010000014">
    <property type="protein sequence ID" value="NJR80238.1"/>
    <property type="molecule type" value="Genomic_DNA"/>
</dbReference>
<proteinExistence type="predicted"/>
<gene>
    <name evidence="1" type="ORF">HBH26_16780</name>
</gene>
<sequence>MGSRKRQIATEIAALCPRPFERAVLTASLGDGFSRVTLTCVDGSGLESAVAVPTLAASTIDDALVDLQKNWPTQPAFSTCTVTLSGDGTFKFDVGYAD</sequence>
<dbReference type="RefSeq" id="WP_168135790.1">
    <property type="nucleotide sequence ID" value="NZ_JAAVJH010000014.1"/>
</dbReference>
<name>A0ABX1CUD1_9SPHN</name>
<evidence type="ECO:0008006" key="3">
    <source>
        <dbReference type="Google" id="ProtNLM"/>
    </source>
</evidence>
<accession>A0ABX1CUD1</accession>
<keyword evidence="2" id="KW-1185">Reference proteome</keyword>
<dbReference type="Proteomes" id="UP000732399">
    <property type="component" value="Unassembled WGS sequence"/>
</dbReference>
<comment type="caution">
    <text evidence="1">The sequence shown here is derived from an EMBL/GenBank/DDBJ whole genome shotgun (WGS) entry which is preliminary data.</text>
</comment>
<evidence type="ECO:0000313" key="1">
    <source>
        <dbReference type="EMBL" id="NJR80238.1"/>
    </source>
</evidence>
<protein>
    <recommendedName>
        <fullName evidence="3">TonB C-terminal domain-containing protein</fullName>
    </recommendedName>
</protein>
<dbReference type="SUPFAM" id="SSF160424">
    <property type="entry name" value="BH3703-like"/>
    <property type="match status" value="1"/>
</dbReference>
<organism evidence="1 2">
    <name type="scientific">Sphingomonas corticis</name>
    <dbReference type="NCBI Taxonomy" id="2722791"/>
    <lineage>
        <taxon>Bacteria</taxon>
        <taxon>Pseudomonadati</taxon>
        <taxon>Pseudomonadota</taxon>
        <taxon>Alphaproteobacteria</taxon>
        <taxon>Sphingomonadales</taxon>
        <taxon>Sphingomonadaceae</taxon>
        <taxon>Sphingomonas</taxon>
    </lineage>
</organism>
<reference evidence="1 2" key="1">
    <citation type="submission" date="2020-03" db="EMBL/GenBank/DDBJ databases">
        <authorList>
            <person name="Wang L."/>
            <person name="He N."/>
            <person name="Li Y."/>
            <person name="Fang Y."/>
            <person name="Zhang F."/>
        </authorList>
    </citation>
    <scope>NUCLEOTIDE SEQUENCE [LARGE SCALE GENOMIC DNA]</scope>
    <source>
        <strain evidence="1 2">36D10-4-7</strain>
    </source>
</reference>
<evidence type="ECO:0000313" key="2">
    <source>
        <dbReference type="Proteomes" id="UP000732399"/>
    </source>
</evidence>
<dbReference type="InterPro" id="IPR036170">
    <property type="entry name" value="YezG-like_sf"/>
</dbReference>